<evidence type="ECO:0000256" key="15">
    <source>
        <dbReference type="ARBA" id="ARBA00022989"/>
    </source>
</evidence>
<evidence type="ECO:0000256" key="9">
    <source>
        <dbReference type="ARBA" id="ARBA00022692"/>
    </source>
</evidence>
<dbReference type="SMART" id="SM00369">
    <property type="entry name" value="LRR_TYP"/>
    <property type="match status" value="7"/>
</dbReference>
<keyword evidence="7" id="KW-0433">Leucine-rich repeat</keyword>
<evidence type="ECO:0000256" key="3">
    <source>
        <dbReference type="ARBA" id="ARBA00012513"/>
    </source>
</evidence>
<evidence type="ECO:0000256" key="8">
    <source>
        <dbReference type="ARBA" id="ARBA00022679"/>
    </source>
</evidence>
<dbReference type="FunFam" id="1.10.510.10:FF:000201">
    <property type="entry name" value="Leucine-rich repeat receptor-like serine/threonine-protein kinase"/>
    <property type="match status" value="1"/>
</dbReference>
<name>A0A6A2XR55_HIBSY</name>
<dbReference type="SUPFAM" id="SSF52047">
    <property type="entry name" value="RNI-like"/>
    <property type="match status" value="1"/>
</dbReference>
<dbReference type="Pfam" id="PF13855">
    <property type="entry name" value="LRR_8"/>
    <property type="match status" value="1"/>
</dbReference>
<dbReference type="GO" id="GO:0005524">
    <property type="term" value="F:ATP binding"/>
    <property type="evidence" value="ECO:0007669"/>
    <property type="project" value="UniProtKB-UniRule"/>
</dbReference>
<evidence type="ECO:0000256" key="20">
    <source>
        <dbReference type="PROSITE-ProRule" id="PRU10141"/>
    </source>
</evidence>
<keyword evidence="11" id="KW-0677">Repeat</keyword>
<keyword evidence="26" id="KW-1185">Reference proteome</keyword>
<comment type="similarity">
    <text evidence="2">Belongs to the protein kinase superfamily. Ser/Thr protein kinase family.</text>
</comment>
<dbReference type="GO" id="GO:0004674">
    <property type="term" value="F:protein serine/threonine kinase activity"/>
    <property type="evidence" value="ECO:0007669"/>
    <property type="project" value="UniProtKB-KW"/>
</dbReference>
<keyword evidence="4" id="KW-1003">Cell membrane</keyword>
<evidence type="ECO:0000256" key="16">
    <source>
        <dbReference type="ARBA" id="ARBA00023136"/>
    </source>
</evidence>
<reference evidence="25" key="1">
    <citation type="submission" date="2019-09" db="EMBL/GenBank/DDBJ databases">
        <title>Draft genome information of white flower Hibiscus syriacus.</title>
        <authorList>
            <person name="Kim Y.-M."/>
        </authorList>
    </citation>
    <scope>NUCLEOTIDE SEQUENCE [LARGE SCALE GENOMIC DNA]</scope>
    <source>
        <strain evidence="25">YM2019G1</strain>
    </source>
</reference>
<dbReference type="GO" id="GO:0051707">
    <property type="term" value="P:response to other organism"/>
    <property type="evidence" value="ECO:0007669"/>
    <property type="project" value="UniProtKB-ARBA"/>
</dbReference>
<dbReference type="InterPro" id="IPR001611">
    <property type="entry name" value="Leu-rich_rpt"/>
</dbReference>
<gene>
    <name evidence="25" type="ORF">F3Y22_tig00117002pilonHSYRG00021</name>
</gene>
<feature type="region of interest" description="Disordered" evidence="21">
    <location>
        <begin position="978"/>
        <end position="1006"/>
    </location>
</feature>
<keyword evidence="9 22" id="KW-0812">Transmembrane</keyword>
<feature type="domain" description="Protein kinase" evidence="24">
    <location>
        <begin position="689"/>
        <end position="977"/>
    </location>
</feature>
<dbReference type="PROSITE" id="PS50011">
    <property type="entry name" value="PROTEIN_KINASE_DOM"/>
    <property type="match status" value="1"/>
</dbReference>
<dbReference type="FunFam" id="3.80.10.10:FF:000077">
    <property type="entry name" value="LRR receptor-like serine/threonine-protein kinase ERL1"/>
    <property type="match status" value="1"/>
</dbReference>
<evidence type="ECO:0000259" key="24">
    <source>
        <dbReference type="PROSITE" id="PS50011"/>
    </source>
</evidence>
<comment type="subcellular location">
    <subcellularLocation>
        <location evidence="1">Cell membrane</location>
        <topology evidence="1">Single-pass type I membrane protein</topology>
    </subcellularLocation>
</comment>
<dbReference type="SMART" id="SM00220">
    <property type="entry name" value="S_TKc"/>
    <property type="match status" value="1"/>
</dbReference>
<dbReference type="FunFam" id="3.30.200.20:FF:000711">
    <property type="entry name" value="Receptor-like protein kinase HSL1"/>
    <property type="match status" value="1"/>
</dbReference>
<dbReference type="InterPro" id="IPR032675">
    <property type="entry name" value="LRR_dom_sf"/>
</dbReference>
<evidence type="ECO:0000313" key="26">
    <source>
        <dbReference type="Proteomes" id="UP000436088"/>
    </source>
</evidence>
<evidence type="ECO:0000256" key="10">
    <source>
        <dbReference type="ARBA" id="ARBA00022729"/>
    </source>
</evidence>
<dbReference type="EMBL" id="VEPZ02001767">
    <property type="protein sequence ID" value="KAE8656354.1"/>
    <property type="molecule type" value="Genomic_DNA"/>
</dbReference>
<keyword evidence="15 22" id="KW-1133">Transmembrane helix</keyword>
<dbReference type="AlphaFoldDB" id="A0A6A2XR55"/>
<keyword evidence="10 23" id="KW-0732">Signal</keyword>
<proteinExistence type="inferred from homology"/>
<dbReference type="SUPFAM" id="SSF56112">
    <property type="entry name" value="Protein kinase-like (PK-like)"/>
    <property type="match status" value="1"/>
</dbReference>
<evidence type="ECO:0000256" key="11">
    <source>
        <dbReference type="ARBA" id="ARBA00022737"/>
    </source>
</evidence>
<dbReference type="OrthoDB" id="2021138at2759"/>
<dbReference type="Gene3D" id="3.30.200.20">
    <property type="entry name" value="Phosphorylase Kinase, domain 1"/>
    <property type="match status" value="1"/>
</dbReference>
<evidence type="ECO:0000256" key="2">
    <source>
        <dbReference type="ARBA" id="ARBA00008684"/>
    </source>
</evidence>
<evidence type="ECO:0000256" key="4">
    <source>
        <dbReference type="ARBA" id="ARBA00022475"/>
    </source>
</evidence>
<evidence type="ECO:0000256" key="23">
    <source>
        <dbReference type="SAM" id="SignalP"/>
    </source>
</evidence>
<dbReference type="Proteomes" id="UP000436088">
    <property type="component" value="Unassembled WGS sequence"/>
</dbReference>
<evidence type="ECO:0000256" key="6">
    <source>
        <dbReference type="ARBA" id="ARBA00022553"/>
    </source>
</evidence>
<evidence type="ECO:0000256" key="1">
    <source>
        <dbReference type="ARBA" id="ARBA00004251"/>
    </source>
</evidence>
<dbReference type="GO" id="GO:0005886">
    <property type="term" value="C:plasma membrane"/>
    <property type="evidence" value="ECO:0007669"/>
    <property type="project" value="UniProtKB-SubCell"/>
</dbReference>
<keyword evidence="6" id="KW-0597">Phosphoprotein</keyword>
<keyword evidence="12 20" id="KW-0547">Nucleotide-binding</keyword>
<dbReference type="Gene3D" id="3.80.10.10">
    <property type="entry name" value="Ribonuclease Inhibitor"/>
    <property type="match status" value="3"/>
</dbReference>
<feature type="compositionally biased region" description="Basic and acidic residues" evidence="21">
    <location>
        <begin position="985"/>
        <end position="997"/>
    </location>
</feature>
<dbReference type="InterPro" id="IPR008271">
    <property type="entry name" value="Ser/Thr_kinase_AS"/>
</dbReference>
<dbReference type="InterPro" id="IPR003591">
    <property type="entry name" value="Leu-rich_rpt_typical-subtyp"/>
</dbReference>
<keyword evidence="5" id="KW-0723">Serine/threonine-protein kinase</keyword>
<dbReference type="PANTHER" id="PTHR48010:SF96">
    <property type="entry name" value="OS05G0595800 PROTEIN"/>
    <property type="match status" value="1"/>
</dbReference>
<keyword evidence="14 20" id="KW-0067">ATP-binding</keyword>
<comment type="catalytic activity">
    <reaction evidence="18">
        <text>L-threonyl-[protein] + ATP = O-phospho-L-threonyl-[protein] + ADP + H(+)</text>
        <dbReference type="Rhea" id="RHEA:46608"/>
        <dbReference type="Rhea" id="RHEA-COMP:11060"/>
        <dbReference type="Rhea" id="RHEA-COMP:11605"/>
        <dbReference type="ChEBI" id="CHEBI:15378"/>
        <dbReference type="ChEBI" id="CHEBI:30013"/>
        <dbReference type="ChEBI" id="CHEBI:30616"/>
        <dbReference type="ChEBI" id="CHEBI:61977"/>
        <dbReference type="ChEBI" id="CHEBI:456216"/>
        <dbReference type="EC" id="2.7.11.1"/>
    </reaction>
</comment>
<dbReference type="InterPro" id="IPR055414">
    <property type="entry name" value="LRR_R13L4/SHOC2-like"/>
</dbReference>
<evidence type="ECO:0000256" key="13">
    <source>
        <dbReference type="ARBA" id="ARBA00022777"/>
    </source>
</evidence>
<evidence type="ECO:0000256" key="19">
    <source>
        <dbReference type="ARBA" id="ARBA00048679"/>
    </source>
</evidence>
<evidence type="ECO:0000313" key="25">
    <source>
        <dbReference type="EMBL" id="KAE8656354.1"/>
    </source>
</evidence>
<feature type="chain" id="PRO_5025646074" description="non-specific serine/threonine protein kinase" evidence="23">
    <location>
        <begin position="29"/>
        <end position="1006"/>
    </location>
</feature>
<dbReference type="FunFam" id="3.80.10.10:FF:000215">
    <property type="entry name" value="Receptor-like protein kinase HSL1"/>
    <property type="match status" value="1"/>
</dbReference>
<dbReference type="InterPro" id="IPR013210">
    <property type="entry name" value="LRR_N_plant-typ"/>
</dbReference>
<keyword evidence="8" id="KW-0808">Transferase</keyword>
<dbReference type="PANTHER" id="PTHR48010">
    <property type="entry name" value="OS05G0588300 PROTEIN"/>
    <property type="match status" value="1"/>
</dbReference>
<feature type="binding site" evidence="20">
    <location>
        <position position="718"/>
    </location>
    <ligand>
        <name>ATP</name>
        <dbReference type="ChEBI" id="CHEBI:30616"/>
    </ligand>
</feature>
<dbReference type="EC" id="2.7.11.1" evidence="3"/>
<dbReference type="Pfam" id="PF00560">
    <property type="entry name" value="LRR_1"/>
    <property type="match status" value="5"/>
</dbReference>
<keyword evidence="17" id="KW-0325">Glycoprotein</keyword>
<dbReference type="Pfam" id="PF00069">
    <property type="entry name" value="Pkinase"/>
    <property type="match status" value="1"/>
</dbReference>
<comment type="catalytic activity">
    <reaction evidence="19">
        <text>L-seryl-[protein] + ATP = O-phospho-L-seryl-[protein] + ADP + H(+)</text>
        <dbReference type="Rhea" id="RHEA:17989"/>
        <dbReference type="Rhea" id="RHEA-COMP:9863"/>
        <dbReference type="Rhea" id="RHEA-COMP:11604"/>
        <dbReference type="ChEBI" id="CHEBI:15378"/>
        <dbReference type="ChEBI" id="CHEBI:29999"/>
        <dbReference type="ChEBI" id="CHEBI:30616"/>
        <dbReference type="ChEBI" id="CHEBI:83421"/>
        <dbReference type="ChEBI" id="CHEBI:456216"/>
        <dbReference type="EC" id="2.7.11.1"/>
    </reaction>
</comment>
<dbReference type="PROSITE" id="PS00108">
    <property type="entry name" value="PROTEIN_KINASE_ST"/>
    <property type="match status" value="1"/>
</dbReference>
<dbReference type="Pfam" id="PF08263">
    <property type="entry name" value="LRRNT_2"/>
    <property type="match status" value="1"/>
</dbReference>
<evidence type="ECO:0000256" key="17">
    <source>
        <dbReference type="ARBA" id="ARBA00023180"/>
    </source>
</evidence>
<dbReference type="InterPro" id="IPR000719">
    <property type="entry name" value="Prot_kinase_dom"/>
</dbReference>
<dbReference type="SUPFAM" id="SSF52058">
    <property type="entry name" value="L domain-like"/>
    <property type="match status" value="1"/>
</dbReference>
<dbReference type="InterPro" id="IPR017441">
    <property type="entry name" value="Protein_kinase_ATP_BS"/>
</dbReference>
<evidence type="ECO:0000256" key="7">
    <source>
        <dbReference type="ARBA" id="ARBA00022614"/>
    </source>
</evidence>
<organism evidence="25 26">
    <name type="scientific">Hibiscus syriacus</name>
    <name type="common">Rose of Sharon</name>
    <dbReference type="NCBI Taxonomy" id="106335"/>
    <lineage>
        <taxon>Eukaryota</taxon>
        <taxon>Viridiplantae</taxon>
        <taxon>Streptophyta</taxon>
        <taxon>Embryophyta</taxon>
        <taxon>Tracheophyta</taxon>
        <taxon>Spermatophyta</taxon>
        <taxon>Magnoliopsida</taxon>
        <taxon>eudicotyledons</taxon>
        <taxon>Gunneridae</taxon>
        <taxon>Pentapetalae</taxon>
        <taxon>rosids</taxon>
        <taxon>malvids</taxon>
        <taxon>Malvales</taxon>
        <taxon>Malvaceae</taxon>
        <taxon>Malvoideae</taxon>
        <taxon>Hibiscus</taxon>
    </lineage>
</organism>
<dbReference type="Gene3D" id="1.10.510.10">
    <property type="entry name" value="Transferase(Phosphotransferase) domain 1"/>
    <property type="match status" value="1"/>
</dbReference>
<dbReference type="PROSITE" id="PS00107">
    <property type="entry name" value="PROTEIN_KINASE_ATP"/>
    <property type="match status" value="1"/>
</dbReference>
<comment type="caution">
    <text evidence="25">The sequence shown here is derived from an EMBL/GenBank/DDBJ whole genome shotgun (WGS) entry which is preliminary data.</text>
</comment>
<protein>
    <recommendedName>
        <fullName evidence="3">non-specific serine/threonine protein kinase</fullName>
        <ecNumber evidence="3">2.7.11.1</ecNumber>
    </recommendedName>
</protein>
<dbReference type="InterPro" id="IPR011009">
    <property type="entry name" value="Kinase-like_dom_sf"/>
</dbReference>
<feature type="signal peptide" evidence="23">
    <location>
        <begin position="1"/>
        <end position="28"/>
    </location>
</feature>
<evidence type="ECO:0000256" key="18">
    <source>
        <dbReference type="ARBA" id="ARBA00047899"/>
    </source>
</evidence>
<sequence>MQKKSYEIKMPLLFLSFLLFTFSSPSLSLNQDGLYLLQVKASLSDPDSALSSWNPRDPTPCYWYGVSCDSATGSVTSLDLSNANIGGPFPTLLCRLQNLSFINLFYNNINDTIPSDISTCPNLVHLDLSQNLLTGELPHTLADLPNLKYLDLTGNNISGDFPLSFGRFQKLEVLSLVYNLLDGTIPAFLGNISTLKMLNLSYNPFSPGRIPPELGNLTNLEILWLTECNLVGEIPDSLGRLEKLTDLDLALNNLVGNIPGSLTELVSVVQIELYNNSLTGVLPSGLSNLTKLRLFDASMNQLTGTIPDELTQLPLESLNLYENNFEGALPSSIADSPALYELRLFENRLTGELPVNLGKNSPLRWLDVSSNLFTGPIPPSLCEKGNLEELLMIYNSFSGHVPSNLAECRSLNRIRLGHNKLSGEIPEGFWGLPHVYLLELVNNSFSGQIGKSIAKAANLSLLIISRNEFNGSLPEEIGLVDSLVQLSASNNKFSGPLPKSIVKLDGLGILDLHGNELEGGLPSGIESLKKLNEFNLAKNEFSGKIPDGIGSLSVLNYLDLSNNQLTGGVPFSLQHLKLNQLNLSNNLLSGELPPLFDKELYKNSFKGNPGLCGHISGLCVGRDADKHKGYVWLLGSIFVLAALVLVVGVVWFYLKYRSYKKARAIDKSKWTLMSFHKLGFSEYEILDCLDEDNVIGRGSSGKVYKVVLSNGEAVAVKKLWRGVKKGCGSIDIERGQAQAPAHDDGFQAEVETLGKIRHKNIVKLWCSCTTRDCKLLVYEYMPNGSLGDLLHCSKSGLLDWPTRYKIIVDAAEGLSYLHHDCVPPIVHRDVKSNNILLDRDFGARVADFGVAKVVDTARKGAKSMSVIAGSCGYIAPEYAYTLSVNEKSDIYSFGVVVLELVTGRLPIDPEYGEKDLIRWVCTTLDQRGVDHVLDSKLDPCFRDEIYKVLNIGLLCTSPLPVNRPSMRRVVKMLQEAGAENQQKTAAKDGKFNPHYYEEGSDQGSVA</sequence>
<dbReference type="FunFam" id="3.80.10.10:FF:000453">
    <property type="entry name" value="Leucine-rich receptor-like protein kinase family protein"/>
    <property type="match status" value="1"/>
</dbReference>
<evidence type="ECO:0000256" key="5">
    <source>
        <dbReference type="ARBA" id="ARBA00022527"/>
    </source>
</evidence>
<keyword evidence="16 22" id="KW-0472">Membrane</keyword>
<dbReference type="GO" id="GO:0006952">
    <property type="term" value="P:defense response"/>
    <property type="evidence" value="ECO:0007669"/>
    <property type="project" value="UniProtKB-ARBA"/>
</dbReference>
<evidence type="ECO:0000256" key="12">
    <source>
        <dbReference type="ARBA" id="ARBA00022741"/>
    </source>
</evidence>
<feature type="transmembrane region" description="Helical" evidence="22">
    <location>
        <begin position="630"/>
        <end position="654"/>
    </location>
</feature>
<keyword evidence="13" id="KW-0418">Kinase</keyword>
<evidence type="ECO:0000256" key="14">
    <source>
        <dbReference type="ARBA" id="ARBA00022840"/>
    </source>
</evidence>
<dbReference type="GO" id="GO:0009791">
    <property type="term" value="P:post-embryonic development"/>
    <property type="evidence" value="ECO:0007669"/>
    <property type="project" value="UniProtKB-ARBA"/>
</dbReference>
<accession>A0A6A2XR55</accession>
<evidence type="ECO:0000256" key="22">
    <source>
        <dbReference type="SAM" id="Phobius"/>
    </source>
</evidence>
<evidence type="ECO:0000256" key="21">
    <source>
        <dbReference type="SAM" id="MobiDB-lite"/>
    </source>
</evidence>
<dbReference type="Pfam" id="PF23598">
    <property type="entry name" value="LRR_14"/>
    <property type="match status" value="1"/>
</dbReference>
<dbReference type="InterPro" id="IPR050994">
    <property type="entry name" value="At_inactive_RLKs"/>
</dbReference>